<evidence type="ECO:0000256" key="3">
    <source>
        <dbReference type="ARBA" id="ARBA00022525"/>
    </source>
</evidence>
<keyword evidence="6" id="KW-0378">Hydrolase</keyword>
<dbReference type="Gene3D" id="3.40.50.11320">
    <property type="match status" value="1"/>
</dbReference>
<keyword evidence="8" id="KW-1185">Reference proteome</keyword>
<dbReference type="Gene3D" id="3.40.50.1820">
    <property type="entry name" value="alpha/beta hydrolase"/>
    <property type="match status" value="1"/>
</dbReference>
<dbReference type="InterPro" id="IPR001563">
    <property type="entry name" value="Peptidase_S10"/>
</dbReference>
<evidence type="ECO:0000256" key="5">
    <source>
        <dbReference type="ARBA" id="ARBA00023180"/>
    </source>
</evidence>
<dbReference type="Gene3D" id="6.10.250.940">
    <property type="match status" value="1"/>
</dbReference>
<dbReference type="GO" id="GO:0004185">
    <property type="term" value="F:serine-type carboxypeptidase activity"/>
    <property type="evidence" value="ECO:0007669"/>
    <property type="project" value="UniProtKB-UniRule"/>
</dbReference>
<dbReference type="Proteomes" id="UP000634136">
    <property type="component" value="Unassembled WGS sequence"/>
</dbReference>
<reference evidence="7" key="1">
    <citation type="submission" date="2020-09" db="EMBL/GenBank/DDBJ databases">
        <title>Genome-Enabled Discovery of Anthraquinone Biosynthesis in Senna tora.</title>
        <authorList>
            <person name="Kang S.-H."/>
            <person name="Pandey R.P."/>
            <person name="Lee C.-M."/>
            <person name="Sim J.-S."/>
            <person name="Jeong J.-T."/>
            <person name="Choi B.-S."/>
            <person name="Jung M."/>
            <person name="Ginzburg D."/>
            <person name="Zhao K."/>
            <person name="Won S.Y."/>
            <person name="Oh T.-J."/>
            <person name="Yu Y."/>
            <person name="Kim N.-H."/>
            <person name="Lee O.R."/>
            <person name="Lee T.-H."/>
            <person name="Bashyal P."/>
            <person name="Kim T.-S."/>
            <person name="Lee W.-H."/>
            <person name="Kawkins C."/>
            <person name="Kim C.-K."/>
            <person name="Kim J.S."/>
            <person name="Ahn B.O."/>
            <person name="Rhee S.Y."/>
            <person name="Sohng J.K."/>
        </authorList>
    </citation>
    <scope>NUCLEOTIDE SEQUENCE</scope>
    <source>
        <tissue evidence="7">Leaf</tissue>
    </source>
</reference>
<accession>A0A834TN71</accession>
<evidence type="ECO:0000256" key="1">
    <source>
        <dbReference type="ARBA" id="ARBA00004613"/>
    </source>
</evidence>
<dbReference type="EMBL" id="JAAIUW010000007">
    <property type="protein sequence ID" value="KAF7824607.1"/>
    <property type="molecule type" value="Genomic_DNA"/>
</dbReference>
<dbReference type="AlphaFoldDB" id="A0A834TN71"/>
<dbReference type="GO" id="GO:0005773">
    <property type="term" value="C:vacuole"/>
    <property type="evidence" value="ECO:0007669"/>
    <property type="project" value="TreeGrafter"/>
</dbReference>
<dbReference type="EC" id="3.4.16.-" evidence="6"/>
<dbReference type="PANTHER" id="PTHR11802:SF132">
    <property type="entry name" value="SERINE CARBOXYPEPTIDASE-LIKE 36-RELATED"/>
    <property type="match status" value="1"/>
</dbReference>
<comment type="similarity">
    <text evidence="2 6">Belongs to the peptidase S10 family.</text>
</comment>
<dbReference type="SUPFAM" id="SSF53474">
    <property type="entry name" value="alpha/beta-Hydrolases"/>
    <property type="match status" value="1"/>
</dbReference>
<keyword evidence="5" id="KW-0325">Glycoprotein</keyword>
<evidence type="ECO:0000313" key="7">
    <source>
        <dbReference type="EMBL" id="KAF7824607.1"/>
    </source>
</evidence>
<organism evidence="7 8">
    <name type="scientific">Senna tora</name>
    <dbReference type="NCBI Taxonomy" id="362788"/>
    <lineage>
        <taxon>Eukaryota</taxon>
        <taxon>Viridiplantae</taxon>
        <taxon>Streptophyta</taxon>
        <taxon>Embryophyta</taxon>
        <taxon>Tracheophyta</taxon>
        <taxon>Spermatophyta</taxon>
        <taxon>Magnoliopsida</taxon>
        <taxon>eudicotyledons</taxon>
        <taxon>Gunneridae</taxon>
        <taxon>Pentapetalae</taxon>
        <taxon>rosids</taxon>
        <taxon>fabids</taxon>
        <taxon>Fabales</taxon>
        <taxon>Fabaceae</taxon>
        <taxon>Caesalpinioideae</taxon>
        <taxon>Cassia clade</taxon>
        <taxon>Senna</taxon>
    </lineage>
</organism>
<evidence type="ECO:0000256" key="4">
    <source>
        <dbReference type="ARBA" id="ARBA00022729"/>
    </source>
</evidence>
<dbReference type="InterPro" id="IPR018202">
    <property type="entry name" value="Ser_caboxypep_ser_AS"/>
</dbReference>
<protein>
    <recommendedName>
        <fullName evidence="6">Carboxypeptidase</fullName>
        <ecNumber evidence="6">3.4.16.-</ecNumber>
    </recommendedName>
</protein>
<dbReference type="PRINTS" id="PR00724">
    <property type="entry name" value="CRBOXYPTASEC"/>
</dbReference>
<dbReference type="OrthoDB" id="443318at2759"/>
<evidence type="ECO:0000256" key="2">
    <source>
        <dbReference type="ARBA" id="ARBA00009431"/>
    </source>
</evidence>
<comment type="subcellular location">
    <subcellularLocation>
        <location evidence="1">Secreted</location>
    </subcellularLocation>
</comment>
<comment type="caution">
    <text evidence="7">The sequence shown here is derived from an EMBL/GenBank/DDBJ whole genome shotgun (WGS) entry which is preliminary data.</text>
</comment>
<dbReference type="GO" id="GO:0005576">
    <property type="term" value="C:extracellular region"/>
    <property type="evidence" value="ECO:0007669"/>
    <property type="project" value="UniProtKB-SubCell"/>
</dbReference>
<gene>
    <name evidence="7" type="ORF">G2W53_022751</name>
</gene>
<dbReference type="GO" id="GO:0006508">
    <property type="term" value="P:proteolysis"/>
    <property type="evidence" value="ECO:0007669"/>
    <property type="project" value="UniProtKB-KW"/>
</dbReference>
<keyword evidence="3" id="KW-0964">Secreted</keyword>
<keyword evidence="6 7" id="KW-0121">Carboxypeptidase</keyword>
<sequence>MQELGPFRVNSDGKTLYNNKYSWSYAANVLFLESPAGVGFSYSNRSSDYGNSGDRKTAADNYVFLVNWLKRFGEYKKREFYIAGESYAGHYVPQLAHTILFHNKKANRTIINLKGILIGNAVINDETDTKGMYDFLSSHAIISDKAAHDMYKLCDQVFSNEANANDNVTNECNAATDEIEKDLGFIDVYNIYAPLCHNSNLTSIPKTTSVVNDPCGDFYVYAYLNRGEVQEALHANVTKLTHDWEPCSDVITKWGDSPSSIIPLLQQFLQNGLRVWIFSGDIDGRVPVTSTKYSIEKMNLPVKSVWRPWFLHGELHTILRAKLGKGIRTMIDFVKDVLEGDGFKAATQGFDIADNDPQLMSGIITFGDQINCFQTVRINFNFQESFINRKTQPLLDSRQSRVSQRAAISIQLDHTTLWLNPLNSNDISDGSLITSKSFPGGLNIEFDFLVKFEKIWWLQTAFPSKATFELLAFRTPKPPAVLSMVTVSHFTSAPLVVLQIKDFDSVSFPPYESLGPLLEQELPLAPFLALSPS</sequence>
<proteinExistence type="inferred from homology"/>
<keyword evidence="4" id="KW-0732">Signal</keyword>
<keyword evidence="6" id="KW-0645">Protease</keyword>
<evidence type="ECO:0000313" key="8">
    <source>
        <dbReference type="Proteomes" id="UP000634136"/>
    </source>
</evidence>
<evidence type="ECO:0000256" key="6">
    <source>
        <dbReference type="RuleBase" id="RU361156"/>
    </source>
</evidence>
<dbReference type="InterPro" id="IPR029058">
    <property type="entry name" value="AB_hydrolase_fold"/>
</dbReference>
<dbReference type="FunFam" id="3.40.50.1820:FF:000409">
    <property type="entry name" value="Carboxypeptidase"/>
    <property type="match status" value="1"/>
</dbReference>
<dbReference type="Pfam" id="PF00450">
    <property type="entry name" value="Peptidase_S10"/>
    <property type="match status" value="1"/>
</dbReference>
<dbReference type="PROSITE" id="PS00131">
    <property type="entry name" value="CARBOXYPEPT_SER_SER"/>
    <property type="match status" value="1"/>
</dbReference>
<name>A0A834TN71_9FABA</name>
<dbReference type="PANTHER" id="PTHR11802">
    <property type="entry name" value="SERINE PROTEASE FAMILY S10 SERINE CARBOXYPEPTIDASE"/>
    <property type="match status" value="1"/>
</dbReference>